<dbReference type="Proteomes" id="UP000624404">
    <property type="component" value="Unassembled WGS sequence"/>
</dbReference>
<reference evidence="2" key="1">
    <citation type="submission" date="2020-10" db="EMBL/GenBank/DDBJ databases">
        <authorList>
            <person name="Kusch S."/>
        </authorList>
    </citation>
    <scope>NUCLEOTIDE SEQUENCE</scope>
    <source>
        <strain evidence="2">SwB9</strain>
    </source>
</reference>
<evidence type="ECO:0000313" key="3">
    <source>
        <dbReference type="Proteomes" id="UP000624404"/>
    </source>
</evidence>
<organism evidence="2 3">
    <name type="scientific">Sclerotinia trifoliorum</name>
    <dbReference type="NCBI Taxonomy" id="28548"/>
    <lineage>
        <taxon>Eukaryota</taxon>
        <taxon>Fungi</taxon>
        <taxon>Dikarya</taxon>
        <taxon>Ascomycota</taxon>
        <taxon>Pezizomycotina</taxon>
        <taxon>Leotiomycetes</taxon>
        <taxon>Helotiales</taxon>
        <taxon>Sclerotiniaceae</taxon>
        <taxon>Sclerotinia</taxon>
    </lineage>
</organism>
<evidence type="ECO:0000256" key="1">
    <source>
        <dbReference type="SAM" id="MobiDB-lite"/>
    </source>
</evidence>
<gene>
    <name evidence="2" type="ORF">SCLTRI_LOCUS231</name>
</gene>
<protein>
    <submittedName>
        <fullName evidence="2">10453a69-0bf6-4e10-84fc-c2cb7d64b028</fullName>
    </submittedName>
</protein>
<sequence>MIQTLHHSQLLHNKSSRVSLSDLPQFWVLELASLHELSEFFTPKMYEAVLTVHRGSSSDIDTRWTKAVRFELASEQGHDMQPEICVPYHIANVAKRTLSNDDRRNFYGEFLFNACIDNIRHKQHRTSWFTVDMTYGEGEPRKIHVMLEFEQGRRLLEKVYPPPNSSTMKQKLPTLPHNDGVGNTE</sequence>
<dbReference type="EMBL" id="CAJHIA010000002">
    <property type="protein sequence ID" value="CAD6439471.1"/>
    <property type="molecule type" value="Genomic_DNA"/>
</dbReference>
<name>A0A8H2ZKG9_9HELO</name>
<proteinExistence type="predicted"/>
<keyword evidence="3" id="KW-1185">Reference proteome</keyword>
<evidence type="ECO:0000313" key="2">
    <source>
        <dbReference type="EMBL" id="CAD6439471.1"/>
    </source>
</evidence>
<feature type="region of interest" description="Disordered" evidence="1">
    <location>
        <begin position="160"/>
        <end position="185"/>
    </location>
</feature>
<comment type="caution">
    <text evidence="2">The sequence shown here is derived from an EMBL/GenBank/DDBJ whole genome shotgun (WGS) entry which is preliminary data.</text>
</comment>
<dbReference type="AlphaFoldDB" id="A0A8H2ZKG9"/>
<accession>A0A8H2ZKG9</accession>